<proteinExistence type="predicted"/>
<organism evidence="1 2">
    <name type="scientific">Xenorhabdus innexi</name>
    <dbReference type="NCBI Taxonomy" id="290109"/>
    <lineage>
        <taxon>Bacteria</taxon>
        <taxon>Pseudomonadati</taxon>
        <taxon>Pseudomonadota</taxon>
        <taxon>Gammaproteobacteria</taxon>
        <taxon>Enterobacterales</taxon>
        <taxon>Morganellaceae</taxon>
        <taxon>Xenorhabdus</taxon>
    </lineage>
</organism>
<dbReference type="EMBL" id="FTLG01000007">
    <property type="protein sequence ID" value="SIP71085.1"/>
    <property type="molecule type" value="Genomic_DNA"/>
</dbReference>
<accession>A0A1N6MQF6</accession>
<sequence length="45" mass="5194">MRTVLTSDFIYLPEDPLKIFFTPSVMHPLHNTLKALLHLGLMQLT</sequence>
<reference evidence="2" key="1">
    <citation type="submission" date="2016-12" db="EMBL/GenBank/DDBJ databases">
        <authorList>
            <person name="Gaudriault S."/>
        </authorList>
    </citation>
    <scope>NUCLEOTIDE SEQUENCE [LARGE SCALE GENOMIC DNA]</scope>
    <source>
        <strain evidence="2">HGB1681 (deposited as PTA-6826 in the American Type Culture Collection)</strain>
    </source>
</reference>
<dbReference type="Proteomes" id="UP000196435">
    <property type="component" value="Unassembled WGS sequence"/>
</dbReference>
<protein>
    <submittedName>
        <fullName evidence="1">Uncharacterized protein</fullName>
    </submittedName>
</protein>
<gene>
    <name evidence="1" type="ORF">XIS1_1040078</name>
</gene>
<evidence type="ECO:0000313" key="1">
    <source>
        <dbReference type="EMBL" id="SIP71085.1"/>
    </source>
</evidence>
<name>A0A1N6MQF6_9GAMM</name>
<dbReference type="AlphaFoldDB" id="A0A1N6MQF6"/>
<evidence type="ECO:0000313" key="2">
    <source>
        <dbReference type="Proteomes" id="UP000196435"/>
    </source>
</evidence>